<proteinExistence type="inferred from homology"/>
<keyword evidence="2 10" id="KW-0597">Phosphoprotein</keyword>
<evidence type="ECO:0000256" key="10">
    <source>
        <dbReference type="HAMAP-Rule" id="MF_00462"/>
    </source>
</evidence>
<evidence type="ECO:0000313" key="12">
    <source>
        <dbReference type="Proteomes" id="UP000255517"/>
    </source>
</evidence>
<accession>A0A379C5I2</accession>
<keyword evidence="4 10" id="KW-0288">FMN</keyword>
<keyword evidence="5 10" id="KW-0812">Transmembrane</keyword>
<dbReference type="GO" id="GO:0005886">
    <property type="term" value="C:plasma membrane"/>
    <property type="evidence" value="ECO:0007669"/>
    <property type="project" value="UniProtKB-SubCell"/>
</dbReference>
<dbReference type="GO" id="GO:0022900">
    <property type="term" value="P:electron transport chain"/>
    <property type="evidence" value="ECO:0007669"/>
    <property type="project" value="UniProtKB-UniRule"/>
</dbReference>
<dbReference type="InterPro" id="IPR011303">
    <property type="entry name" value="RnfD_bac"/>
</dbReference>
<evidence type="ECO:0000256" key="2">
    <source>
        <dbReference type="ARBA" id="ARBA00022553"/>
    </source>
</evidence>
<dbReference type="EC" id="7.-.-.-" evidence="10"/>
<evidence type="ECO:0000256" key="5">
    <source>
        <dbReference type="ARBA" id="ARBA00022692"/>
    </source>
</evidence>
<feature type="transmembrane region" description="Helical" evidence="10">
    <location>
        <begin position="253"/>
        <end position="272"/>
    </location>
</feature>
<organism evidence="11 12">
    <name type="scientific">Peptoniphilus lacrimalis</name>
    <dbReference type="NCBI Taxonomy" id="33031"/>
    <lineage>
        <taxon>Bacteria</taxon>
        <taxon>Bacillati</taxon>
        <taxon>Bacillota</taxon>
        <taxon>Tissierellia</taxon>
        <taxon>Tissierellales</taxon>
        <taxon>Peptoniphilaceae</taxon>
        <taxon>Peptoniphilus</taxon>
    </lineage>
</organism>
<feature type="transmembrane region" description="Helical" evidence="10">
    <location>
        <begin position="225"/>
        <end position="246"/>
    </location>
</feature>
<comment type="cofactor">
    <cofactor evidence="10">
        <name>FMN</name>
        <dbReference type="ChEBI" id="CHEBI:58210"/>
    </cofactor>
</comment>
<comment type="subcellular location">
    <subcellularLocation>
        <location evidence="10">Cell membrane</location>
        <topology evidence="10">Multi-pass membrane protein</topology>
    </subcellularLocation>
</comment>
<sequence length="330" mass="35590">MENNLKKEVTGSEYFVSLAPHIRSNDTVRKIMLDVIIALVPAIIGSVYFFGMRSLLLICVSSLACVLTEYVTQKLLKKPIQIGDLSAVVTGILIAFNVPITMPVFELIFGDIFAILIVKECFGGIGFNFMNPALAGRLVLMASWTKRMTDYLSPEMVKNGVSSLSQVDMVSAATPLKLIGSGAYEKLPSLFNMAIGNIGGVIGETSSILLLLGFLYLVIRKVVSVQIPVIYIGVCAITLVILGIPIDVIPYEILAGGLILGACFMATDYATNPITKKGRIIFAIGCGFLTAIIRVKASLPEGVSYAICLMNICTPVIDKFTRTQAYGEVK</sequence>
<evidence type="ECO:0000256" key="3">
    <source>
        <dbReference type="ARBA" id="ARBA00022630"/>
    </source>
</evidence>
<gene>
    <name evidence="11" type="primary">nqrB</name>
    <name evidence="10" type="synonym">rnfD</name>
    <name evidence="11" type="ORF">NCTC13149_01373</name>
</gene>
<keyword evidence="6 10" id="KW-1278">Translocase</keyword>
<keyword evidence="10" id="KW-1003">Cell membrane</keyword>
<feature type="transmembrane region" description="Helical" evidence="10">
    <location>
        <begin position="55"/>
        <end position="72"/>
    </location>
</feature>
<dbReference type="STRING" id="1122949.GCA_000378725_01111"/>
<keyword evidence="11" id="KW-0560">Oxidoreductase</keyword>
<keyword evidence="9 10" id="KW-0472">Membrane</keyword>
<feature type="transmembrane region" description="Helical" evidence="10">
    <location>
        <begin position="278"/>
        <end position="295"/>
    </location>
</feature>
<dbReference type="GO" id="GO:0055085">
    <property type="term" value="P:transmembrane transport"/>
    <property type="evidence" value="ECO:0007669"/>
    <property type="project" value="InterPro"/>
</dbReference>
<keyword evidence="1 10" id="KW-0813">Transport</keyword>
<evidence type="ECO:0000313" key="11">
    <source>
        <dbReference type="EMBL" id="SUB57530.1"/>
    </source>
</evidence>
<dbReference type="PANTHER" id="PTHR30578:SF0">
    <property type="entry name" value="ION-TRANSLOCATING OXIDOREDUCTASE COMPLEX SUBUNIT D"/>
    <property type="match status" value="1"/>
</dbReference>
<dbReference type="Proteomes" id="UP000255517">
    <property type="component" value="Unassembled WGS sequence"/>
</dbReference>
<dbReference type="NCBIfam" id="TIGR01946">
    <property type="entry name" value="rnfD"/>
    <property type="match status" value="1"/>
</dbReference>
<evidence type="ECO:0000256" key="1">
    <source>
        <dbReference type="ARBA" id="ARBA00022448"/>
    </source>
</evidence>
<keyword evidence="7 10" id="KW-0249">Electron transport</keyword>
<feature type="transmembrane region" description="Helical" evidence="10">
    <location>
        <begin position="84"/>
        <end position="102"/>
    </location>
</feature>
<comment type="subunit">
    <text evidence="10">The complex is composed of six subunits: RnfA, RnfB, RnfC, RnfD, RnfE and RnfG.</text>
</comment>
<keyword evidence="3 10" id="KW-0285">Flavoprotein</keyword>
<dbReference type="PANTHER" id="PTHR30578">
    <property type="entry name" value="ELECTRON TRANSPORT COMPLEX PROTEIN RNFD"/>
    <property type="match status" value="1"/>
</dbReference>
<evidence type="ECO:0000256" key="6">
    <source>
        <dbReference type="ARBA" id="ARBA00022967"/>
    </source>
</evidence>
<name>A0A379C5I2_9FIRM</name>
<protein>
    <recommendedName>
        <fullName evidence="10">Ion-translocating oxidoreductase complex subunit D</fullName>
        <ecNumber evidence="10">7.-.-.-</ecNumber>
    </recommendedName>
    <alternativeName>
        <fullName evidence="10">Rnf electron transport complex subunit D</fullName>
    </alternativeName>
</protein>
<dbReference type="AlphaFoldDB" id="A0A379C5I2"/>
<feature type="transmembrane region" description="Helical" evidence="10">
    <location>
        <begin position="31"/>
        <end position="49"/>
    </location>
</feature>
<dbReference type="GO" id="GO:0016491">
    <property type="term" value="F:oxidoreductase activity"/>
    <property type="evidence" value="ECO:0007669"/>
    <property type="project" value="UniProtKB-KW"/>
</dbReference>
<reference evidence="11 12" key="1">
    <citation type="submission" date="2018-06" db="EMBL/GenBank/DDBJ databases">
        <authorList>
            <consortium name="Pathogen Informatics"/>
            <person name="Doyle S."/>
        </authorList>
    </citation>
    <scope>NUCLEOTIDE SEQUENCE [LARGE SCALE GENOMIC DNA]</scope>
    <source>
        <strain evidence="11 12">NCTC13149</strain>
    </source>
</reference>
<dbReference type="InterPro" id="IPR004338">
    <property type="entry name" value="NqrB/RnfD"/>
</dbReference>
<keyword evidence="8 10" id="KW-1133">Transmembrane helix</keyword>
<dbReference type="EMBL" id="UGSZ01000001">
    <property type="protein sequence ID" value="SUB57530.1"/>
    <property type="molecule type" value="Genomic_DNA"/>
</dbReference>
<evidence type="ECO:0000256" key="8">
    <source>
        <dbReference type="ARBA" id="ARBA00022989"/>
    </source>
</evidence>
<dbReference type="HAMAP" id="MF_00462">
    <property type="entry name" value="RsxD_RnfD"/>
    <property type="match status" value="1"/>
</dbReference>
<feature type="transmembrane region" description="Helical" evidence="10">
    <location>
        <begin position="194"/>
        <end position="219"/>
    </location>
</feature>
<dbReference type="Pfam" id="PF03116">
    <property type="entry name" value="NQR2_RnfD_RnfE"/>
    <property type="match status" value="1"/>
</dbReference>
<evidence type="ECO:0000256" key="9">
    <source>
        <dbReference type="ARBA" id="ARBA00023136"/>
    </source>
</evidence>
<feature type="modified residue" description="FMN phosphoryl threonine" evidence="10">
    <location>
        <position position="174"/>
    </location>
</feature>
<comment type="similarity">
    <text evidence="10">Belongs to the NqrB/RnfD family.</text>
</comment>
<dbReference type="OrthoDB" id="9776359at2"/>
<evidence type="ECO:0000256" key="7">
    <source>
        <dbReference type="ARBA" id="ARBA00022982"/>
    </source>
</evidence>
<dbReference type="RefSeq" id="WP_019034861.1">
    <property type="nucleotide sequence ID" value="NZ_UGSZ01000001.1"/>
</dbReference>
<evidence type="ECO:0000256" key="4">
    <source>
        <dbReference type="ARBA" id="ARBA00022643"/>
    </source>
</evidence>
<comment type="function">
    <text evidence="10">Part of a membrane-bound complex that couples electron transfer with translocation of ions across the membrane.</text>
</comment>